<evidence type="ECO:0000256" key="3">
    <source>
        <dbReference type="ARBA" id="ARBA00022679"/>
    </source>
</evidence>
<feature type="binding site" evidence="7">
    <location>
        <position position="157"/>
    </location>
    <ligand>
        <name>Mg(2+)</name>
        <dbReference type="ChEBI" id="CHEBI:18420"/>
    </ligand>
</feature>
<protein>
    <submittedName>
        <fullName evidence="9">UDP-GlcNAc:undecaprenyl-phosphate GlcNAc-1-phosphate transferase</fullName>
    </submittedName>
</protein>
<comment type="caution">
    <text evidence="9">The sequence shown here is derived from an EMBL/GenBank/DDBJ whole genome shotgun (WGS) entry which is preliminary data.</text>
</comment>
<feature type="transmembrane region" description="Helical" evidence="8">
    <location>
        <begin position="261"/>
        <end position="284"/>
    </location>
</feature>
<dbReference type="GO" id="GO:0005886">
    <property type="term" value="C:plasma membrane"/>
    <property type="evidence" value="ECO:0007669"/>
    <property type="project" value="UniProtKB-SubCell"/>
</dbReference>
<feature type="transmembrane region" description="Helical" evidence="8">
    <location>
        <begin position="48"/>
        <end position="69"/>
    </location>
</feature>
<feature type="transmembrane region" description="Helical" evidence="8">
    <location>
        <begin position="342"/>
        <end position="362"/>
    </location>
</feature>
<dbReference type="GO" id="GO:0071555">
    <property type="term" value="P:cell wall organization"/>
    <property type="evidence" value="ECO:0007669"/>
    <property type="project" value="TreeGrafter"/>
</dbReference>
<evidence type="ECO:0000256" key="7">
    <source>
        <dbReference type="PIRSR" id="PIRSR600715-1"/>
    </source>
</evidence>
<evidence type="ECO:0000256" key="6">
    <source>
        <dbReference type="ARBA" id="ARBA00023136"/>
    </source>
</evidence>
<dbReference type="CDD" id="cd06853">
    <property type="entry name" value="GT_WecA_like"/>
    <property type="match status" value="1"/>
</dbReference>
<dbReference type="Proteomes" id="UP000275356">
    <property type="component" value="Unassembled WGS sequence"/>
</dbReference>
<feature type="transmembrane region" description="Helical" evidence="8">
    <location>
        <begin position="165"/>
        <end position="183"/>
    </location>
</feature>
<dbReference type="OrthoDB" id="9783652at2"/>
<evidence type="ECO:0000256" key="2">
    <source>
        <dbReference type="ARBA" id="ARBA00022475"/>
    </source>
</evidence>
<gene>
    <name evidence="9" type="ORF">EDD28_0225</name>
</gene>
<keyword evidence="7" id="KW-0460">Magnesium</keyword>
<keyword evidence="6 8" id="KW-0472">Membrane</keyword>
<accession>A0A3N2D887</accession>
<proteinExistence type="predicted"/>
<feature type="transmembrane region" description="Helical" evidence="8">
    <location>
        <begin position="195"/>
        <end position="215"/>
    </location>
</feature>
<feature type="transmembrane region" description="Helical" evidence="8">
    <location>
        <begin position="112"/>
        <end position="133"/>
    </location>
</feature>
<dbReference type="RefSeq" id="WP_123737951.1">
    <property type="nucleotide sequence ID" value="NZ_RKHQ01000001.1"/>
</dbReference>
<dbReference type="GO" id="GO:0016780">
    <property type="term" value="F:phosphotransferase activity, for other substituted phosphate groups"/>
    <property type="evidence" value="ECO:0007669"/>
    <property type="project" value="InterPro"/>
</dbReference>
<keyword evidence="3 9" id="KW-0808">Transferase</keyword>
<evidence type="ECO:0000256" key="8">
    <source>
        <dbReference type="SAM" id="Phobius"/>
    </source>
</evidence>
<keyword evidence="7" id="KW-0479">Metal-binding</keyword>
<evidence type="ECO:0000313" key="9">
    <source>
        <dbReference type="EMBL" id="ROR95664.1"/>
    </source>
</evidence>
<dbReference type="Pfam" id="PF00953">
    <property type="entry name" value="Glycos_transf_4"/>
    <property type="match status" value="1"/>
</dbReference>
<feature type="transmembrane region" description="Helical" evidence="8">
    <location>
        <begin position="140"/>
        <end position="159"/>
    </location>
</feature>
<keyword evidence="10" id="KW-1185">Reference proteome</keyword>
<dbReference type="PANTHER" id="PTHR22926:SF3">
    <property type="entry name" value="UNDECAPRENYL-PHOSPHATE ALPHA-N-ACETYLGLUCOSAMINYL 1-PHOSPHATE TRANSFERASE"/>
    <property type="match status" value="1"/>
</dbReference>
<keyword evidence="2" id="KW-1003">Cell membrane</keyword>
<dbReference type="PANTHER" id="PTHR22926">
    <property type="entry name" value="PHOSPHO-N-ACETYLMURAMOYL-PENTAPEPTIDE-TRANSFERASE"/>
    <property type="match status" value="1"/>
</dbReference>
<keyword evidence="4 8" id="KW-0812">Transmembrane</keyword>
<feature type="transmembrane region" description="Helical" evidence="8">
    <location>
        <begin position="81"/>
        <end position="100"/>
    </location>
</feature>
<name>A0A3N2D887_9MICO</name>
<sequence length="369" mass="39215">MRVYLLVMALAAVITYLLIPSVRAVARRTNALTPLRDRDVHTEPTPRLGGIAMFLGFAAALLIASRTTFLGEVFEISNQAWGILAAAGFIVALGVVDDIWDLDWITKFVGQVLAAGILVWQGVQLVTLPVFGLTIISSRMSLLITLFVVLVAINAVNFVDGLDGLASGMVAIGGSAFFVYSYLLTRSTETDYSDLSTMVVAALVGSCLGFLPHNFSPASIFMGDSGAMFLGLTVSAAGIVVTGNIDPGSSVEGLSTLTLPAYLPILLPVAVMLLPLLDLAFAVVRRVSAGKSPFTADGGHIHHRLLALGHSRRHAVVVMYLWTALFAFGTVGFAFLPVEMMVPLLAVAVVVALVSTLLPRLVGRRRHAR</sequence>
<evidence type="ECO:0000256" key="5">
    <source>
        <dbReference type="ARBA" id="ARBA00022989"/>
    </source>
</evidence>
<dbReference type="GO" id="GO:0009103">
    <property type="term" value="P:lipopolysaccharide biosynthetic process"/>
    <property type="evidence" value="ECO:0007669"/>
    <property type="project" value="TreeGrafter"/>
</dbReference>
<feature type="transmembrane region" description="Helical" evidence="8">
    <location>
        <begin position="314"/>
        <end position="336"/>
    </location>
</feature>
<dbReference type="GO" id="GO:0046872">
    <property type="term" value="F:metal ion binding"/>
    <property type="evidence" value="ECO:0007669"/>
    <property type="project" value="UniProtKB-KW"/>
</dbReference>
<evidence type="ECO:0000256" key="1">
    <source>
        <dbReference type="ARBA" id="ARBA00004651"/>
    </source>
</evidence>
<dbReference type="AlphaFoldDB" id="A0A3N2D887"/>
<comment type="cofactor">
    <cofactor evidence="7">
        <name>Mg(2+)</name>
        <dbReference type="ChEBI" id="CHEBI:18420"/>
    </cofactor>
</comment>
<organism evidence="9 10">
    <name type="scientific">Salana multivorans</name>
    <dbReference type="NCBI Taxonomy" id="120377"/>
    <lineage>
        <taxon>Bacteria</taxon>
        <taxon>Bacillati</taxon>
        <taxon>Actinomycetota</taxon>
        <taxon>Actinomycetes</taxon>
        <taxon>Micrococcales</taxon>
        <taxon>Beutenbergiaceae</taxon>
        <taxon>Salana</taxon>
    </lineage>
</organism>
<evidence type="ECO:0000313" key="10">
    <source>
        <dbReference type="Proteomes" id="UP000275356"/>
    </source>
</evidence>
<dbReference type="GO" id="GO:0044038">
    <property type="term" value="P:cell wall macromolecule biosynthetic process"/>
    <property type="evidence" value="ECO:0007669"/>
    <property type="project" value="TreeGrafter"/>
</dbReference>
<evidence type="ECO:0000256" key="4">
    <source>
        <dbReference type="ARBA" id="ARBA00022692"/>
    </source>
</evidence>
<keyword evidence="5 8" id="KW-1133">Transmembrane helix</keyword>
<comment type="subcellular location">
    <subcellularLocation>
        <location evidence="1">Cell membrane</location>
        <topology evidence="1">Multi-pass membrane protein</topology>
    </subcellularLocation>
</comment>
<feature type="binding site" evidence="7">
    <location>
        <position position="224"/>
    </location>
    <ligand>
        <name>Mg(2+)</name>
        <dbReference type="ChEBI" id="CHEBI:18420"/>
    </ligand>
</feature>
<dbReference type="EMBL" id="RKHQ01000001">
    <property type="protein sequence ID" value="ROR95664.1"/>
    <property type="molecule type" value="Genomic_DNA"/>
</dbReference>
<dbReference type="InterPro" id="IPR000715">
    <property type="entry name" value="Glycosyl_transferase_4"/>
</dbReference>
<reference evidence="9 10" key="1">
    <citation type="submission" date="2018-11" db="EMBL/GenBank/DDBJ databases">
        <title>Sequencing the genomes of 1000 actinobacteria strains.</title>
        <authorList>
            <person name="Klenk H.-P."/>
        </authorList>
    </citation>
    <scope>NUCLEOTIDE SEQUENCE [LARGE SCALE GENOMIC DNA]</scope>
    <source>
        <strain evidence="9 10">DSM 13521</strain>
    </source>
</reference>